<dbReference type="SUPFAM" id="SSF57667">
    <property type="entry name" value="beta-beta-alpha zinc fingers"/>
    <property type="match status" value="2"/>
</dbReference>
<name>A0A7R9BRB6_9CRUS</name>
<dbReference type="Gene3D" id="3.30.160.60">
    <property type="entry name" value="Classic Zinc Finger"/>
    <property type="match status" value="3"/>
</dbReference>
<feature type="compositionally biased region" description="Polar residues" evidence="12">
    <location>
        <begin position="669"/>
        <end position="678"/>
    </location>
</feature>
<evidence type="ECO:0000256" key="4">
    <source>
        <dbReference type="ARBA" id="ARBA00022771"/>
    </source>
</evidence>
<dbReference type="AlphaFoldDB" id="A0A7R9BRB6"/>
<dbReference type="FunFam" id="3.30.160.60:FF:000026">
    <property type="entry name" value="Transcription factor Sp3"/>
    <property type="match status" value="1"/>
</dbReference>
<reference evidence="14" key="1">
    <citation type="submission" date="2020-11" db="EMBL/GenBank/DDBJ databases">
        <authorList>
            <person name="Tran Van P."/>
        </authorList>
    </citation>
    <scope>NUCLEOTIDE SEQUENCE</scope>
</reference>
<evidence type="ECO:0000256" key="6">
    <source>
        <dbReference type="ARBA" id="ARBA00023015"/>
    </source>
</evidence>
<keyword evidence="5" id="KW-0862">Zinc</keyword>
<dbReference type="GO" id="GO:0000981">
    <property type="term" value="F:DNA-binding transcription factor activity, RNA polymerase II-specific"/>
    <property type="evidence" value="ECO:0007669"/>
    <property type="project" value="TreeGrafter"/>
</dbReference>
<feature type="compositionally biased region" description="Basic and acidic residues" evidence="12">
    <location>
        <begin position="679"/>
        <end position="697"/>
    </location>
</feature>
<evidence type="ECO:0000256" key="3">
    <source>
        <dbReference type="ARBA" id="ARBA00022737"/>
    </source>
</evidence>
<evidence type="ECO:0000256" key="5">
    <source>
        <dbReference type="ARBA" id="ARBA00022833"/>
    </source>
</evidence>
<comment type="subcellular location">
    <subcellularLocation>
        <location evidence="1">Nucleus</location>
    </subcellularLocation>
</comment>
<keyword evidence="8" id="KW-0804">Transcription</keyword>
<evidence type="ECO:0000256" key="12">
    <source>
        <dbReference type="SAM" id="MobiDB-lite"/>
    </source>
</evidence>
<feature type="region of interest" description="Disordered" evidence="12">
    <location>
        <begin position="458"/>
        <end position="479"/>
    </location>
</feature>
<feature type="domain" description="C2H2-type" evidence="13">
    <location>
        <begin position="511"/>
        <end position="540"/>
    </location>
</feature>
<feature type="domain" description="C2H2-type" evidence="13">
    <location>
        <begin position="541"/>
        <end position="570"/>
    </location>
</feature>
<evidence type="ECO:0000313" key="15">
    <source>
        <dbReference type="Proteomes" id="UP000678499"/>
    </source>
</evidence>
<dbReference type="PROSITE" id="PS50157">
    <property type="entry name" value="ZINC_FINGER_C2H2_2"/>
    <property type="match status" value="3"/>
</dbReference>
<feature type="region of interest" description="Disordered" evidence="12">
    <location>
        <begin position="759"/>
        <end position="780"/>
    </location>
</feature>
<dbReference type="InterPro" id="IPR036236">
    <property type="entry name" value="Znf_C2H2_sf"/>
</dbReference>
<sequence>MGTETESVNGSSNTIESKNVNQTISPGNSTVSILPSQFIQSSPQFMTAGYVQVGQQLQLAADPNNVQQETIYIPSLGMQGQGGIQLHAATTPSGQTVYLPVSAGNAGQSVVRTSQGQVIQSQGYTHDLGGTPVQTVQIPAAQASALGLGGLGACQLMTVQIPLQGPGGQTVYQTVQVPVQVPQPQPATTTTIIQTSSGPVLAQLIPSQPQQIPQVAQMITQGGQIQLQGAATATWSHPMVAQAMATQTQIASNISQEQNDRVAKSSPNRASTSTPTATTSTSTSTASPEVKESGTSTMDTDDNSNKVEDMKPAGLVVNMAQEPAIQLIQQGQQFGLIMNAQNTLLQPRTNNYVQIPGVGLANIGNAIPVHNLSGLGGMQMVPISNQGQAHIMQPAPQQIIQQDPNDPSKWVITNVAMSTGVAMQDTSDLYRNFNPTPTPQTVLPAATVSVPASAPAATITTTKTNNSSNNSSNSSGGKARLRRMACTCPNCKDGENRYEKLSESGVRRKMHLCHIPGCGKLYGKTSHLRAHLRWHSGERPFVCNWMFCGKRFTRSDELQRHKRTHTGEKRFQCTQCSKRFMRSDHLSKHIRTHSIRGANASSTTNGNEGNPMSPSSGSELEAESPPASPPSGMNASSDGSLLSPATDNSQFGGRSDRSEGSLMIIDTFGVTSPGGSDSSGRETPPEIGIDTRSKGELDNSTDLDAGDEDHKLYIAIKSEADQSDVSSTAVADEALCERRRKRAREEPVLLLFGGVGAGTRASSANAGSCVSSGSGKLELC</sequence>
<protein>
    <recommendedName>
        <fullName evidence="13">C2H2-type domain-containing protein</fullName>
    </recommendedName>
</protein>
<feature type="domain" description="C2H2-type" evidence="13">
    <location>
        <begin position="571"/>
        <end position="594"/>
    </location>
</feature>
<accession>A0A7R9BRB6</accession>
<keyword evidence="3" id="KW-0677">Repeat</keyword>
<feature type="compositionally biased region" description="Low complexity" evidence="12">
    <location>
        <begin position="613"/>
        <end position="625"/>
    </location>
</feature>
<organism evidence="14">
    <name type="scientific">Notodromas monacha</name>
    <dbReference type="NCBI Taxonomy" id="399045"/>
    <lineage>
        <taxon>Eukaryota</taxon>
        <taxon>Metazoa</taxon>
        <taxon>Ecdysozoa</taxon>
        <taxon>Arthropoda</taxon>
        <taxon>Crustacea</taxon>
        <taxon>Oligostraca</taxon>
        <taxon>Ostracoda</taxon>
        <taxon>Podocopa</taxon>
        <taxon>Podocopida</taxon>
        <taxon>Cypridocopina</taxon>
        <taxon>Cypridoidea</taxon>
        <taxon>Cyprididae</taxon>
        <taxon>Notodromas</taxon>
    </lineage>
</organism>
<feature type="compositionally biased region" description="Polar residues" evidence="12">
    <location>
        <begin position="760"/>
        <end position="774"/>
    </location>
</feature>
<dbReference type="PANTHER" id="PTHR23235">
    <property type="entry name" value="KRUEPPEL-LIKE TRANSCRIPTION FACTOR"/>
    <property type="match status" value="1"/>
</dbReference>
<dbReference type="OrthoDB" id="654211at2759"/>
<feature type="region of interest" description="Disordered" evidence="12">
    <location>
        <begin position="1"/>
        <end position="23"/>
    </location>
</feature>
<evidence type="ECO:0000256" key="2">
    <source>
        <dbReference type="ARBA" id="ARBA00022723"/>
    </source>
</evidence>
<evidence type="ECO:0000256" key="11">
    <source>
        <dbReference type="PROSITE-ProRule" id="PRU00042"/>
    </source>
</evidence>
<dbReference type="FunFam" id="3.30.160.60:FF:000014">
    <property type="entry name" value="Transcription factor Sp3"/>
    <property type="match status" value="1"/>
</dbReference>
<dbReference type="PANTHER" id="PTHR23235:SF170">
    <property type="entry name" value="FI01014P-RELATED"/>
    <property type="match status" value="1"/>
</dbReference>
<keyword evidence="15" id="KW-1185">Reference proteome</keyword>
<evidence type="ECO:0000259" key="13">
    <source>
        <dbReference type="PROSITE" id="PS50157"/>
    </source>
</evidence>
<dbReference type="Proteomes" id="UP000678499">
    <property type="component" value="Unassembled WGS sequence"/>
</dbReference>
<feature type="compositionally biased region" description="Polar residues" evidence="12">
    <location>
        <begin position="633"/>
        <end position="652"/>
    </location>
</feature>
<dbReference type="PROSITE" id="PS00028">
    <property type="entry name" value="ZINC_FINGER_C2H2_1"/>
    <property type="match status" value="3"/>
</dbReference>
<feature type="region of interest" description="Disordered" evidence="12">
    <location>
        <begin position="589"/>
        <end position="705"/>
    </location>
</feature>
<feature type="compositionally biased region" description="Polar residues" evidence="12">
    <location>
        <begin position="599"/>
        <end position="612"/>
    </location>
</feature>
<evidence type="ECO:0000256" key="10">
    <source>
        <dbReference type="ARBA" id="ARBA00038409"/>
    </source>
</evidence>
<gene>
    <name evidence="14" type="ORF">NMOB1V02_LOCUS7439</name>
</gene>
<dbReference type="Pfam" id="PF00096">
    <property type="entry name" value="zf-C2H2"/>
    <property type="match status" value="2"/>
</dbReference>
<feature type="compositionally biased region" description="Low complexity" evidence="12">
    <location>
        <begin position="458"/>
        <end position="475"/>
    </location>
</feature>
<comment type="similarity">
    <text evidence="10">Belongs to the Sp1 C2H2-type zinc-finger protein family.</text>
</comment>
<dbReference type="GO" id="GO:0000978">
    <property type="term" value="F:RNA polymerase II cis-regulatory region sequence-specific DNA binding"/>
    <property type="evidence" value="ECO:0007669"/>
    <property type="project" value="TreeGrafter"/>
</dbReference>
<keyword evidence="7" id="KW-0238">DNA-binding</keyword>
<feature type="region of interest" description="Disordered" evidence="12">
    <location>
        <begin position="255"/>
        <end position="308"/>
    </location>
</feature>
<dbReference type="EMBL" id="OA883818">
    <property type="protein sequence ID" value="CAD7279772.1"/>
    <property type="molecule type" value="Genomic_DNA"/>
</dbReference>
<feature type="compositionally biased region" description="Low complexity" evidence="12">
    <location>
        <begin position="265"/>
        <end position="288"/>
    </location>
</feature>
<proteinExistence type="inferred from homology"/>
<keyword evidence="4 11" id="KW-0863">Zinc-finger</keyword>
<keyword evidence="2" id="KW-0479">Metal-binding</keyword>
<evidence type="ECO:0000256" key="7">
    <source>
        <dbReference type="ARBA" id="ARBA00023125"/>
    </source>
</evidence>
<keyword evidence="6" id="KW-0805">Transcription regulation</keyword>
<evidence type="ECO:0000256" key="9">
    <source>
        <dbReference type="ARBA" id="ARBA00023242"/>
    </source>
</evidence>
<dbReference type="GO" id="GO:0008270">
    <property type="term" value="F:zinc ion binding"/>
    <property type="evidence" value="ECO:0007669"/>
    <property type="project" value="UniProtKB-KW"/>
</dbReference>
<dbReference type="InterPro" id="IPR013087">
    <property type="entry name" value="Znf_C2H2_type"/>
</dbReference>
<evidence type="ECO:0000256" key="1">
    <source>
        <dbReference type="ARBA" id="ARBA00004123"/>
    </source>
</evidence>
<evidence type="ECO:0000313" key="14">
    <source>
        <dbReference type="EMBL" id="CAD7279772.1"/>
    </source>
</evidence>
<evidence type="ECO:0000256" key="8">
    <source>
        <dbReference type="ARBA" id="ARBA00023163"/>
    </source>
</evidence>
<dbReference type="EMBL" id="CAJPEX010001781">
    <property type="protein sequence ID" value="CAG0919924.1"/>
    <property type="molecule type" value="Genomic_DNA"/>
</dbReference>
<dbReference type="GO" id="GO:0005634">
    <property type="term" value="C:nucleus"/>
    <property type="evidence" value="ECO:0007669"/>
    <property type="project" value="UniProtKB-SubCell"/>
</dbReference>
<keyword evidence="9" id="KW-0539">Nucleus</keyword>
<dbReference type="SMART" id="SM00355">
    <property type="entry name" value="ZnF_C2H2"/>
    <property type="match status" value="3"/>
</dbReference>